<keyword evidence="1" id="KW-0343">GTPase activation</keyword>
<dbReference type="OrthoDB" id="20689at2759"/>
<dbReference type="InterPro" id="IPR000198">
    <property type="entry name" value="RhoGAP_dom"/>
</dbReference>
<organism evidence="4 5">
    <name type="scientific">Rhizopus stolonifer</name>
    <name type="common">Rhizopus nigricans</name>
    <dbReference type="NCBI Taxonomy" id="4846"/>
    <lineage>
        <taxon>Eukaryota</taxon>
        <taxon>Fungi</taxon>
        <taxon>Fungi incertae sedis</taxon>
        <taxon>Mucoromycota</taxon>
        <taxon>Mucoromycotina</taxon>
        <taxon>Mucoromycetes</taxon>
        <taxon>Mucorales</taxon>
        <taxon>Mucorineae</taxon>
        <taxon>Rhizopodaceae</taxon>
        <taxon>Rhizopus</taxon>
    </lineage>
</organism>
<protein>
    <recommendedName>
        <fullName evidence="3">Rho-GAP domain-containing protein</fullName>
    </recommendedName>
</protein>
<evidence type="ECO:0000259" key="3">
    <source>
        <dbReference type="PROSITE" id="PS50238"/>
    </source>
</evidence>
<feature type="domain" description="Rho-GAP" evidence="3">
    <location>
        <begin position="177"/>
        <end position="365"/>
    </location>
</feature>
<dbReference type="Gene3D" id="1.10.555.10">
    <property type="entry name" value="Rho GTPase activation protein"/>
    <property type="match status" value="1"/>
</dbReference>
<dbReference type="PANTHER" id="PTHR14963:SF7">
    <property type="entry name" value="RHO GTPASE-ACTIVATING PROTEIN 19"/>
    <property type="match status" value="1"/>
</dbReference>
<dbReference type="InterPro" id="IPR008936">
    <property type="entry name" value="Rho_GTPase_activation_prot"/>
</dbReference>
<gene>
    <name evidence="4" type="ORF">CU098_009366</name>
</gene>
<name>A0A367KLJ3_RHIST</name>
<dbReference type="Proteomes" id="UP000253551">
    <property type="component" value="Unassembled WGS sequence"/>
</dbReference>
<dbReference type="GO" id="GO:0005096">
    <property type="term" value="F:GTPase activator activity"/>
    <property type="evidence" value="ECO:0007669"/>
    <property type="project" value="UniProtKB-KW"/>
</dbReference>
<proteinExistence type="predicted"/>
<dbReference type="GO" id="GO:0051056">
    <property type="term" value="P:regulation of small GTPase mediated signal transduction"/>
    <property type="evidence" value="ECO:0007669"/>
    <property type="project" value="TreeGrafter"/>
</dbReference>
<feature type="compositionally biased region" description="Basic and acidic residues" evidence="2">
    <location>
        <begin position="15"/>
        <end position="26"/>
    </location>
</feature>
<feature type="region of interest" description="Disordered" evidence="2">
    <location>
        <begin position="1"/>
        <end position="26"/>
    </location>
</feature>
<evidence type="ECO:0000313" key="5">
    <source>
        <dbReference type="Proteomes" id="UP000253551"/>
    </source>
</evidence>
<evidence type="ECO:0000256" key="1">
    <source>
        <dbReference type="ARBA" id="ARBA00022468"/>
    </source>
</evidence>
<comment type="caution">
    <text evidence="4">The sequence shown here is derived from an EMBL/GenBank/DDBJ whole genome shotgun (WGS) entry which is preliminary data.</text>
</comment>
<feature type="compositionally biased region" description="Polar residues" evidence="2">
    <location>
        <begin position="1"/>
        <end position="14"/>
    </location>
</feature>
<dbReference type="GO" id="GO:0007165">
    <property type="term" value="P:signal transduction"/>
    <property type="evidence" value="ECO:0007669"/>
    <property type="project" value="InterPro"/>
</dbReference>
<keyword evidence="5" id="KW-1185">Reference proteome</keyword>
<evidence type="ECO:0000313" key="4">
    <source>
        <dbReference type="EMBL" id="RCI03066.1"/>
    </source>
</evidence>
<dbReference type="GO" id="GO:0005737">
    <property type="term" value="C:cytoplasm"/>
    <property type="evidence" value="ECO:0007669"/>
    <property type="project" value="TreeGrafter"/>
</dbReference>
<dbReference type="AlphaFoldDB" id="A0A367KLJ3"/>
<dbReference type="EMBL" id="PJQM01001157">
    <property type="protein sequence ID" value="RCI03066.1"/>
    <property type="molecule type" value="Genomic_DNA"/>
</dbReference>
<dbReference type="Pfam" id="PF00620">
    <property type="entry name" value="RhoGAP"/>
    <property type="match status" value="1"/>
</dbReference>
<dbReference type="STRING" id="4846.A0A367KLJ3"/>
<dbReference type="PROSITE" id="PS50238">
    <property type="entry name" value="RHOGAP"/>
    <property type="match status" value="1"/>
</dbReference>
<dbReference type="PANTHER" id="PTHR14963">
    <property type="entry name" value="RHO GTPASE ACTIVATING PROTEIN 18,19-RELATED"/>
    <property type="match status" value="1"/>
</dbReference>
<accession>A0A367KLJ3</accession>
<dbReference type="SUPFAM" id="SSF48350">
    <property type="entry name" value="GTPase activation domain, GAP"/>
    <property type="match status" value="1"/>
</dbReference>
<dbReference type="SMART" id="SM00324">
    <property type="entry name" value="RhoGAP"/>
    <property type="match status" value="1"/>
</dbReference>
<reference evidence="4 5" key="1">
    <citation type="journal article" date="2018" name="G3 (Bethesda)">
        <title>Phylogenetic and Phylogenomic Definition of Rhizopus Species.</title>
        <authorList>
            <person name="Gryganskyi A.P."/>
            <person name="Golan J."/>
            <person name="Dolatabadi S."/>
            <person name="Mondo S."/>
            <person name="Robb S."/>
            <person name="Idnurm A."/>
            <person name="Muszewska A."/>
            <person name="Steczkiewicz K."/>
            <person name="Masonjones S."/>
            <person name="Liao H.L."/>
            <person name="Gajdeczka M.T."/>
            <person name="Anike F."/>
            <person name="Vuek A."/>
            <person name="Anishchenko I.M."/>
            <person name="Voigt K."/>
            <person name="de Hoog G.S."/>
            <person name="Smith M.E."/>
            <person name="Heitman J."/>
            <person name="Vilgalys R."/>
            <person name="Stajich J.E."/>
        </authorList>
    </citation>
    <scope>NUCLEOTIDE SEQUENCE [LARGE SCALE GENOMIC DNA]</scope>
    <source>
        <strain evidence="4 5">LSU 92-RS-03</strain>
    </source>
</reference>
<evidence type="ECO:0000256" key="2">
    <source>
        <dbReference type="SAM" id="MobiDB-lite"/>
    </source>
</evidence>
<sequence length="405" mass="46490">METLHLNQSQSTLKSTEERPSLSRMESLRRALTTSRRKEKQNTILQISLPLVESLHTTPPLSPPTVGVLPRFIPDIPQQQDAIVRHMAVLYIESYLDDLDDVLTWVDMKKSSSLWGKLKTHILTPTSDPPFSFPSSPTGEKKMGVSLSDLSNPSLCQPSMEDIKPWKTVCPSIVSCFSIHARVPGFIKDCVLTMIHQDIHTEGIFRKNGNIRALKEMCDTLDAQPHREDWKYFFKDQSIVQLAAFIKRFLRELPEPLLTYKLHKLFMLSIKAPTQTEMLIILRYTICILPKANRDTLLIILALLNWVARHASHNKMDYENLATVMAPNILYETRKQTSHVTADSPVCQGEIYVIATMIEHFETLMEVNWQQSIYGLLISVRCLLNIQAYWNILKCWTIFVRMPST</sequence>